<dbReference type="InterPro" id="IPR037303">
    <property type="entry name" value="SLP-4/5_C2A"/>
</dbReference>
<organism evidence="6 7">
    <name type="scientific">Bos indicus x Bos taurus</name>
    <name type="common">Hybrid cattle</name>
    <dbReference type="NCBI Taxonomy" id="30522"/>
    <lineage>
        <taxon>Eukaryota</taxon>
        <taxon>Metazoa</taxon>
        <taxon>Chordata</taxon>
        <taxon>Craniata</taxon>
        <taxon>Vertebrata</taxon>
        <taxon>Euteleostomi</taxon>
        <taxon>Mammalia</taxon>
        <taxon>Eutheria</taxon>
        <taxon>Laurasiatheria</taxon>
        <taxon>Artiodactyla</taxon>
        <taxon>Ruminantia</taxon>
        <taxon>Pecora</taxon>
        <taxon>Bovidae</taxon>
        <taxon>Bovinae</taxon>
        <taxon>Bos</taxon>
    </lineage>
</organism>
<dbReference type="PROSITE" id="PS50004">
    <property type="entry name" value="C2"/>
    <property type="match status" value="1"/>
</dbReference>
<feature type="region of interest" description="Disordered" evidence="4">
    <location>
        <begin position="163"/>
        <end position="182"/>
    </location>
</feature>
<name>A0A4W2BLR6_BOBOX</name>
<keyword evidence="3" id="KW-0472">Membrane</keyword>
<evidence type="ECO:0000256" key="2">
    <source>
        <dbReference type="ARBA" id="ARBA00022737"/>
    </source>
</evidence>
<dbReference type="GO" id="GO:0042043">
    <property type="term" value="F:neurexin family protein binding"/>
    <property type="evidence" value="ECO:0007669"/>
    <property type="project" value="TreeGrafter"/>
</dbReference>
<dbReference type="SMART" id="SM00239">
    <property type="entry name" value="C2"/>
    <property type="match status" value="1"/>
</dbReference>
<dbReference type="AlphaFoldDB" id="A0A4W2BLR6"/>
<dbReference type="FunFam" id="2.60.40.150:FF:000006">
    <property type="entry name" value="Synaptotagmin-like 5, isoform CRA_a"/>
    <property type="match status" value="1"/>
</dbReference>
<dbReference type="GO" id="GO:0005886">
    <property type="term" value="C:plasma membrane"/>
    <property type="evidence" value="ECO:0007669"/>
    <property type="project" value="TreeGrafter"/>
</dbReference>
<dbReference type="Proteomes" id="UP000314981">
    <property type="component" value="Unassembled WGS sequence"/>
</dbReference>
<reference evidence="6" key="3">
    <citation type="submission" date="2025-09" db="UniProtKB">
        <authorList>
            <consortium name="Ensembl"/>
        </authorList>
    </citation>
    <scope>IDENTIFICATION</scope>
</reference>
<sequence>MATVTIPGRDKREEKQLCHIQGTKRASSFHNATTVKELEGSPTPSRRAHFLYVLALGFYCSMSFEVPKLKSGRSVLEAESESLDSYTADSDTMSRRDSLDKSGLFPEWKKMSAPKPQVEKEAQLRGQNVVSVDEGEMIFKKNTRKILRPSEYTKSVIDLRPEDVGHESGALGDRSKSVPGLSVDMEEEEEEEDIDHLVKLHRQKLARSSMRSGSSMSTIGSMMSIYSEAGDFGNIFVTGKIAFSLKYEQQTQALVIHVKECQQLAYADEAKKRSNPYVKAYLLPDKSRQGKRKTSIKQDTINPLYDEILRYEIPESLLAQRTLQFSVWHHGRFGRNTFLGEAEVQMDSWKLDKKLDHCLPLHGKVFNSNFRCSWMASVSNLFCYKPGER</sequence>
<dbReference type="STRING" id="30522.A0A4W2BLR6"/>
<evidence type="ECO:0000313" key="7">
    <source>
        <dbReference type="Proteomes" id="UP000314981"/>
    </source>
</evidence>
<accession>A0A4W2BLR6</accession>
<dbReference type="GO" id="GO:0070382">
    <property type="term" value="C:exocytic vesicle"/>
    <property type="evidence" value="ECO:0007669"/>
    <property type="project" value="TreeGrafter"/>
</dbReference>
<evidence type="ECO:0000256" key="1">
    <source>
        <dbReference type="ARBA" id="ARBA00004370"/>
    </source>
</evidence>
<evidence type="ECO:0000256" key="4">
    <source>
        <dbReference type="SAM" id="MobiDB-lite"/>
    </source>
</evidence>
<dbReference type="PANTHER" id="PTHR45716:SF4">
    <property type="entry name" value="SYNAPTOTAGMIN-LIKE PROTEIN 4"/>
    <property type="match status" value="1"/>
</dbReference>
<evidence type="ECO:0000259" key="5">
    <source>
        <dbReference type="PROSITE" id="PS50004"/>
    </source>
</evidence>
<dbReference type="PANTHER" id="PTHR45716">
    <property type="entry name" value="BITESIZE, ISOFORM I"/>
    <property type="match status" value="1"/>
</dbReference>
<dbReference type="GO" id="GO:0005543">
    <property type="term" value="F:phospholipid binding"/>
    <property type="evidence" value="ECO:0007669"/>
    <property type="project" value="InterPro"/>
</dbReference>
<proteinExistence type="predicted"/>
<dbReference type="CDD" id="cd04029">
    <property type="entry name" value="C2A_SLP-4_5"/>
    <property type="match status" value="1"/>
</dbReference>
<dbReference type="PRINTS" id="PR00399">
    <property type="entry name" value="SYNAPTOTAGMN"/>
</dbReference>
<dbReference type="Gene3D" id="2.60.40.150">
    <property type="entry name" value="C2 domain"/>
    <property type="match status" value="1"/>
</dbReference>
<evidence type="ECO:0000313" key="6">
    <source>
        <dbReference type="Ensembl" id="ENSBIXP00000000831.1"/>
    </source>
</evidence>
<keyword evidence="7" id="KW-1185">Reference proteome</keyword>
<dbReference type="GO" id="GO:0006887">
    <property type="term" value="P:exocytosis"/>
    <property type="evidence" value="ECO:0007669"/>
    <property type="project" value="TreeGrafter"/>
</dbReference>
<dbReference type="InterPro" id="IPR035892">
    <property type="entry name" value="C2_domain_sf"/>
</dbReference>
<dbReference type="InterPro" id="IPR000008">
    <property type="entry name" value="C2_dom"/>
</dbReference>
<keyword evidence="2" id="KW-0677">Repeat</keyword>
<reference evidence="7" key="1">
    <citation type="submission" date="2018-11" db="EMBL/GenBank/DDBJ databases">
        <title>Haplotype-resolved cattle genomes.</title>
        <authorList>
            <person name="Low W.Y."/>
            <person name="Tearle R."/>
            <person name="Bickhart D.M."/>
            <person name="Rosen B.D."/>
            <person name="Koren S."/>
            <person name="Rhie A."/>
            <person name="Hiendleder S."/>
            <person name="Phillippy A.M."/>
            <person name="Smith T.P.L."/>
            <person name="Williams J.L."/>
        </authorList>
    </citation>
    <scope>NUCLEOTIDE SEQUENCE [LARGE SCALE GENOMIC DNA]</scope>
</reference>
<dbReference type="InterPro" id="IPR001565">
    <property type="entry name" value="Synaptotagmin"/>
</dbReference>
<dbReference type="Pfam" id="PF00168">
    <property type="entry name" value="C2"/>
    <property type="match status" value="1"/>
</dbReference>
<dbReference type="SUPFAM" id="SSF49562">
    <property type="entry name" value="C2 domain (Calcium/lipid-binding domain, CaLB)"/>
    <property type="match status" value="1"/>
</dbReference>
<dbReference type="Ensembl" id="ENSBIXT00000015331.1">
    <property type="protein sequence ID" value="ENSBIXP00000000831.1"/>
    <property type="gene ID" value="ENSBIXG00000029306.1"/>
</dbReference>
<reference evidence="6" key="2">
    <citation type="submission" date="2025-08" db="UniProtKB">
        <authorList>
            <consortium name="Ensembl"/>
        </authorList>
    </citation>
    <scope>IDENTIFICATION</scope>
</reference>
<comment type="subcellular location">
    <subcellularLocation>
        <location evidence="1">Membrane</location>
    </subcellularLocation>
</comment>
<evidence type="ECO:0000256" key="3">
    <source>
        <dbReference type="ARBA" id="ARBA00023136"/>
    </source>
</evidence>
<feature type="domain" description="C2" evidence="5">
    <location>
        <begin position="237"/>
        <end position="359"/>
    </location>
</feature>
<protein>
    <recommendedName>
        <fullName evidence="5">C2 domain-containing protein</fullName>
    </recommendedName>
</protein>